<evidence type="ECO:0000256" key="3">
    <source>
        <dbReference type="ARBA" id="ARBA00023125"/>
    </source>
</evidence>
<keyword evidence="6" id="KW-1185">Reference proteome</keyword>
<comment type="caution">
    <text evidence="5">The sequence shown here is derived from an EMBL/GenBank/DDBJ whole genome shotgun (WGS) entry which is preliminary data.</text>
</comment>
<keyword evidence="2" id="KW-0805">Transcription regulation</keyword>
<evidence type="ECO:0000256" key="4">
    <source>
        <dbReference type="ARBA" id="ARBA00023163"/>
    </source>
</evidence>
<dbReference type="InterPro" id="IPR036388">
    <property type="entry name" value="WH-like_DNA-bd_sf"/>
</dbReference>
<dbReference type="SUPFAM" id="SSF46785">
    <property type="entry name" value="Winged helix' DNA-binding domain"/>
    <property type="match status" value="1"/>
</dbReference>
<sequence length="135" mass="15275">MSEENSNDINSKDVETHLTKRERQILDALYQLDGGSVQQVLDAIDNPPSYSSVRALLNRMVEKNQIKSKRDGNRYLYFPLNNKKAAGLSAMKRLVETFFAGSTTDAVKALLGNDKNKLTNEELKTLEKEIDKLKE</sequence>
<keyword evidence="3" id="KW-0238">DNA-binding</keyword>
<evidence type="ECO:0000256" key="2">
    <source>
        <dbReference type="ARBA" id="ARBA00023015"/>
    </source>
</evidence>
<proteinExistence type="inferred from homology"/>
<dbReference type="Pfam" id="PF03965">
    <property type="entry name" value="Penicillinase_R"/>
    <property type="match status" value="1"/>
</dbReference>
<evidence type="ECO:0000313" key="5">
    <source>
        <dbReference type="EMBL" id="GAA6166922.1"/>
    </source>
</evidence>
<gene>
    <name evidence="5" type="ORF">NBRC116591_07320</name>
</gene>
<organism evidence="5 6">
    <name type="scientific">Sessilibacter corallicola</name>
    <dbReference type="NCBI Taxonomy" id="2904075"/>
    <lineage>
        <taxon>Bacteria</taxon>
        <taxon>Pseudomonadati</taxon>
        <taxon>Pseudomonadota</taxon>
        <taxon>Gammaproteobacteria</taxon>
        <taxon>Cellvibrionales</taxon>
        <taxon>Cellvibrionaceae</taxon>
        <taxon>Sessilibacter</taxon>
    </lineage>
</organism>
<dbReference type="RefSeq" id="WP_353301720.1">
    <property type="nucleotide sequence ID" value="NZ_BAABWN010000002.1"/>
</dbReference>
<dbReference type="InterPro" id="IPR005650">
    <property type="entry name" value="BlaI_family"/>
</dbReference>
<comment type="similarity">
    <text evidence="1">Belongs to the BlaI transcriptional regulatory family.</text>
</comment>
<accession>A0ABQ0A5J6</accession>
<protein>
    <submittedName>
        <fullName evidence="5">BlaI/MecI/CopY family transcriptional regulator</fullName>
    </submittedName>
</protein>
<dbReference type="EMBL" id="BAABWN010000002">
    <property type="protein sequence ID" value="GAA6166922.1"/>
    <property type="molecule type" value="Genomic_DNA"/>
</dbReference>
<evidence type="ECO:0000256" key="1">
    <source>
        <dbReference type="ARBA" id="ARBA00011046"/>
    </source>
</evidence>
<dbReference type="Gene3D" id="1.10.10.10">
    <property type="entry name" value="Winged helix-like DNA-binding domain superfamily/Winged helix DNA-binding domain"/>
    <property type="match status" value="1"/>
</dbReference>
<dbReference type="Proteomes" id="UP001465153">
    <property type="component" value="Unassembled WGS sequence"/>
</dbReference>
<reference evidence="5 6" key="1">
    <citation type="submission" date="2024-04" db="EMBL/GenBank/DDBJ databases">
        <title>Draft genome sequence of Sessilibacter corallicola NBRC 116591.</title>
        <authorList>
            <person name="Miyakawa T."/>
            <person name="Kusuya Y."/>
            <person name="Miura T."/>
        </authorList>
    </citation>
    <scope>NUCLEOTIDE SEQUENCE [LARGE SCALE GENOMIC DNA]</scope>
    <source>
        <strain evidence="5 6">KU-00831-HH</strain>
    </source>
</reference>
<name>A0ABQ0A5J6_9GAMM</name>
<keyword evidence="4" id="KW-0804">Transcription</keyword>
<evidence type="ECO:0000313" key="6">
    <source>
        <dbReference type="Proteomes" id="UP001465153"/>
    </source>
</evidence>
<dbReference type="InterPro" id="IPR036390">
    <property type="entry name" value="WH_DNA-bd_sf"/>
</dbReference>